<comment type="similarity">
    <text evidence="2">Belongs to the nematode transthyretin-like family.</text>
</comment>
<dbReference type="AlphaFoldDB" id="A0A914DZQ0"/>
<evidence type="ECO:0000256" key="4">
    <source>
        <dbReference type="ARBA" id="ARBA00022729"/>
    </source>
</evidence>
<dbReference type="Proteomes" id="UP000887540">
    <property type="component" value="Unplaced"/>
</dbReference>
<keyword evidence="5" id="KW-1185">Reference proteome</keyword>
<evidence type="ECO:0000256" key="3">
    <source>
        <dbReference type="ARBA" id="ARBA00022525"/>
    </source>
</evidence>
<protein>
    <submittedName>
        <fullName evidence="6">Transthyretin-like protein 5</fullName>
    </submittedName>
</protein>
<accession>A0A914DZQ0</accession>
<name>A0A914DZQ0_9BILA</name>
<dbReference type="PANTHER" id="PTHR21700:SF3">
    <property type="entry name" value="TRANSTHYRETIN-LIKE PROTEIN 5"/>
    <property type="match status" value="1"/>
</dbReference>
<dbReference type="GO" id="GO:0009986">
    <property type="term" value="C:cell surface"/>
    <property type="evidence" value="ECO:0007669"/>
    <property type="project" value="InterPro"/>
</dbReference>
<comment type="subcellular location">
    <subcellularLocation>
        <location evidence="1">Secreted</location>
    </subcellularLocation>
</comment>
<organism evidence="5 6">
    <name type="scientific">Acrobeloides nanus</name>
    <dbReference type="NCBI Taxonomy" id="290746"/>
    <lineage>
        <taxon>Eukaryota</taxon>
        <taxon>Metazoa</taxon>
        <taxon>Ecdysozoa</taxon>
        <taxon>Nematoda</taxon>
        <taxon>Chromadorea</taxon>
        <taxon>Rhabditida</taxon>
        <taxon>Tylenchina</taxon>
        <taxon>Cephalobomorpha</taxon>
        <taxon>Cephaloboidea</taxon>
        <taxon>Cephalobidae</taxon>
        <taxon>Acrobeloides</taxon>
    </lineage>
</organism>
<reference evidence="6" key="1">
    <citation type="submission" date="2022-11" db="UniProtKB">
        <authorList>
            <consortium name="WormBaseParasite"/>
        </authorList>
    </citation>
    <scope>IDENTIFICATION</scope>
</reference>
<keyword evidence="4" id="KW-0732">Signal</keyword>
<evidence type="ECO:0000313" key="6">
    <source>
        <dbReference type="WBParaSite" id="ACRNAN_scaffold456.g25283.t1"/>
    </source>
</evidence>
<evidence type="ECO:0000256" key="1">
    <source>
        <dbReference type="ARBA" id="ARBA00004613"/>
    </source>
</evidence>
<dbReference type="WBParaSite" id="ACRNAN_scaffold456.g25283.t1">
    <property type="protein sequence ID" value="ACRNAN_scaffold456.g25283.t1"/>
    <property type="gene ID" value="ACRNAN_scaffold456.g25283"/>
</dbReference>
<evidence type="ECO:0000256" key="2">
    <source>
        <dbReference type="ARBA" id="ARBA00010112"/>
    </source>
</evidence>
<evidence type="ECO:0000313" key="5">
    <source>
        <dbReference type="Proteomes" id="UP000887540"/>
    </source>
</evidence>
<keyword evidence="3" id="KW-0964">Secreted</keyword>
<dbReference type="Pfam" id="PF01060">
    <property type="entry name" value="TTR-52"/>
    <property type="match status" value="1"/>
</dbReference>
<proteinExistence type="inferred from homology"/>
<dbReference type="Gene3D" id="2.60.40.3330">
    <property type="match status" value="1"/>
</dbReference>
<sequence>MLRLVIGINLFGISFALFGIHLRPTQSVGVRGTLLCNGRPESNVLVKLYDHDTFTLDDLMAKGKSDSRGQFLLNGKANEISRVTPRLNIYHDCNDGLMPCQRKLTIEIPKSFITRGGSNPQQIYDIGALELANKVKGESRDCLHK</sequence>
<dbReference type="InterPro" id="IPR001534">
    <property type="entry name" value="Transthyretin-like"/>
</dbReference>
<dbReference type="GO" id="GO:0005576">
    <property type="term" value="C:extracellular region"/>
    <property type="evidence" value="ECO:0007669"/>
    <property type="project" value="UniProtKB-SubCell"/>
</dbReference>
<dbReference type="PANTHER" id="PTHR21700">
    <property type="entry name" value="TRANSTHYRETIN-LIKE FAMILY PROTEIN-RELATED"/>
    <property type="match status" value="1"/>
</dbReference>
<dbReference type="InterPro" id="IPR038479">
    <property type="entry name" value="Transthyretin-like_sf"/>
</dbReference>